<proteinExistence type="inferred from homology"/>
<dbReference type="GO" id="GO:1990063">
    <property type="term" value="C:Bam protein complex"/>
    <property type="evidence" value="ECO:0007669"/>
    <property type="project" value="TreeGrafter"/>
</dbReference>
<evidence type="ECO:0000259" key="7">
    <source>
        <dbReference type="Pfam" id="PF13525"/>
    </source>
</evidence>
<evidence type="ECO:0000313" key="8">
    <source>
        <dbReference type="EMBL" id="MBV6531342.1"/>
    </source>
</evidence>
<accession>A0A949T388</accession>
<dbReference type="Pfam" id="PF13525">
    <property type="entry name" value="YfiO"/>
    <property type="match status" value="1"/>
</dbReference>
<dbReference type="GO" id="GO:0043165">
    <property type="term" value="P:Gram-negative-bacterium-type cell outer membrane assembly"/>
    <property type="evidence" value="ECO:0007669"/>
    <property type="project" value="UniProtKB-UniRule"/>
</dbReference>
<comment type="function">
    <text evidence="6">Part of the outer membrane protein assembly complex, which is involved in assembly and insertion of beta-barrel proteins into the outer membrane.</text>
</comment>
<dbReference type="Proteomes" id="UP000732858">
    <property type="component" value="Unassembled WGS sequence"/>
</dbReference>
<evidence type="ECO:0000313" key="11">
    <source>
        <dbReference type="Proteomes" id="UP001196379"/>
    </source>
</evidence>
<dbReference type="PROSITE" id="PS51257">
    <property type="entry name" value="PROKAR_LIPOPROTEIN"/>
    <property type="match status" value="1"/>
</dbReference>
<reference evidence="9 11" key="1">
    <citation type="journal article" date="2021" name="Mol. Ecol.">
        <title>Polar bear-adapted Ursidibacter maritimus are remarkably conserved after generations in captivity.</title>
        <authorList>
            <person name="Espinosa-Gongora C."/>
            <person name="Hansen M.J."/>
            <person name="Bertelsen M.F."/>
            <person name="Bojesen A.M."/>
        </authorList>
    </citation>
    <scope>NUCLEOTIDE SEQUENCE</scope>
    <source>
        <strain evidence="9">Pb43105x</strain>
        <strain evidence="8 11">Pb43106</strain>
    </source>
</reference>
<evidence type="ECO:0000256" key="5">
    <source>
        <dbReference type="ARBA" id="ARBA00023288"/>
    </source>
</evidence>
<comment type="subcellular location">
    <subcellularLocation>
        <location evidence="6">Cell outer membrane</location>
        <topology evidence="6">Lipid-anchor</topology>
    </subcellularLocation>
</comment>
<keyword evidence="5 6" id="KW-0449">Lipoprotein</keyword>
<dbReference type="InterPro" id="IPR011990">
    <property type="entry name" value="TPR-like_helical_dom_sf"/>
</dbReference>
<gene>
    <name evidence="6" type="primary">bamD</name>
    <name evidence="8" type="ORF">HT657_04160</name>
    <name evidence="9" type="ORF">HT672_02180</name>
</gene>
<name>A0A949T388_9PAST</name>
<dbReference type="HAMAP" id="MF_00922">
    <property type="entry name" value="OM_assembly_BamD"/>
    <property type="match status" value="1"/>
</dbReference>
<dbReference type="Gene3D" id="1.25.40.10">
    <property type="entry name" value="Tetratricopeptide repeat domain"/>
    <property type="match status" value="1"/>
</dbReference>
<dbReference type="InterPro" id="IPR039565">
    <property type="entry name" value="BamD-like"/>
</dbReference>
<keyword evidence="1 6" id="KW-0732">Signal</keyword>
<dbReference type="EMBL" id="JABUMC010000002">
    <property type="protein sequence ID" value="MBV6546110.1"/>
    <property type="molecule type" value="Genomic_DNA"/>
</dbReference>
<feature type="domain" description="Outer membrane lipoprotein BamD-like" evidence="7">
    <location>
        <begin position="32"/>
        <end position="238"/>
    </location>
</feature>
<organism evidence="9 10">
    <name type="scientific">Ursidibacter maritimus</name>
    <dbReference type="NCBI Taxonomy" id="1331689"/>
    <lineage>
        <taxon>Bacteria</taxon>
        <taxon>Pseudomonadati</taxon>
        <taxon>Pseudomonadota</taxon>
        <taxon>Gammaproteobacteria</taxon>
        <taxon>Pasteurellales</taxon>
        <taxon>Pasteurellaceae</taxon>
        <taxon>Ursidibacter</taxon>
    </lineage>
</organism>
<dbReference type="AlphaFoldDB" id="A0A949T388"/>
<protein>
    <recommendedName>
        <fullName evidence="6">Outer membrane protein assembly factor BamD</fullName>
    </recommendedName>
</protein>
<dbReference type="GeneID" id="65547840"/>
<keyword evidence="3 6" id="KW-0564">Palmitate</keyword>
<dbReference type="CDD" id="cd15830">
    <property type="entry name" value="BamD"/>
    <property type="match status" value="1"/>
</dbReference>
<evidence type="ECO:0000256" key="3">
    <source>
        <dbReference type="ARBA" id="ARBA00023139"/>
    </source>
</evidence>
<dbReference type="OrthoDB" id="9779191at2"/>
<dbReference type="EMBL" id="JABULY010000002">
    <property type="protein sequence ID" value="MBV6531342.1"/>
    <property type="molecule type" value="Genomic_DNA"/>
</dbReference>
<dbReference type="PANTHER" id="PTHR37423">
    <property type="entry name" value="SOLUBLE LYTIC MUREIN TRANSGLYCOSYLASE-RELATED"/>
    <property type="match status" value="1"/>
</dbReference>
<evidence type="ECO:0000256" key="1">
    <source>
        <dbReference type="ARBA" id="ARBA00022729"/>
    </source>
</evidence>
<evidence type="ECO:0000256" key="2">
    <source>
        <dbReference type="ARBA" id="ARBA00023136"/>
    </source>
</evidence>
<keyword evidence="2 6" id="KW-0472">Membrane</keyword>
<evidence type="ECO:0000313" key="10">
    <source>
        <dbReference type="Proteomes" id="UP000732858"/>
    </source>
</evidence>
<dbReference type="Proteomes" id="UP001196379">
    <property type="component" value="Unassembled WGS sequence"/>
</dbReference>
<keyword evidence="11" id="KW-1185">Reference proteome</keyword>
<comment type="similarity">
    <text evidence="6">Belongs to the BamD family.</text>
</comment>
<comment type="subunit">
    <text evidence="6">Part of the Bam complex.</text>
</comment>
<evidence type="ECO:0000256" key="6">
    <source>
        <dbReference type="HAMAP-Rule" id="MF_00922"/>
    </source>
</evidence>
<dbReference type="PANTHER" id="PTHR37423:SF1">
    <property type="entry name" value="OUTER MEMBRANE PROTEIN ASSEMBLY FACTOR BAMD"/>
    <property type="match status" value="1"/>
</dbReference>
<evidence type="ECO:0000256" key="4">
    <source>
        <dbReference type="ARBA" id="ARBA00023237"/>
    </source>
</evidence>
<evidence type="ECO:0000313" key="9">
    <source>
        <dbReference type="EMBL" id="MBV6546110.1"/>
    </source>
</evidence>
<dbReference type="RefSeq" id="WP_157402102.1">
    <property type="nucleotide sequence ID" value="NZ_JABULY010000002.1"/>
</dbReference>
<keyword evidence="4 6" id="KW-0998">Cell outer membrane</keyword>
<comment type="caution">
    <text evidence="9">The sequence shown here is derived from an EMBL/GenBank/DDBJ whole genome shotgun (WGS) entry which is preliminary data.</text>
</comment>
<dbReference type="NCBIfam" id="TIGR03302">
    <property type="entry name" value="OM_YfiO"/>
    <property type="match status" value="1"/>
</dbReference>
<sequence>MRKFSSIASFILAACIISGCSNSNKNEFEGIPSQELYNKGQTFLQDGDYNNAIRYLEAVDVISQQGAYGEQIQLSVIYAQYKLGEYYKALDAAERFARTYPNSASMDYVFYLAGLSNARLGDNWFQDLFGVDDSKRAVETSRNAFGNFQSIVQHYPHSQYVQDAQNWMAYLRNRLAKHELNIVKYYMKRDAYVAVVNRVEDMLRYYPDTQATQQALPYLQKSFEAMGITDSAQKAATLIEQNKDKTFPDATKPAYGEQF</sequence>
<dbReference type="InterPro" id="IPR017689">
    <property type="entry name" value="BamD"/>
</dbReference>
<dbReference type="SUPFAM" id="SSF48452">
    <property type="entry name" value="TPR-like"/>
    <property type="match status" value="1"/>
</dbReference>
<dbReference type="GO" id="GO:0051205">
    <property type="term" value="P:protein insertion into membrane"/>
    <property type="evidence" value="ECO:0007669"/>
    <property type="project" value="UniProtKB-UniRule"/>
</dbReference>